<feature type="compositionally biased region" description="Basic and acidic residues" evidence="2">
    <location>
        <begin position="918"/>
        <end position="933"/>
    </location>
</feature>
<reference evidence="4" key="1">
    <citation type="journal article" date="2023" name="Science">
        <title>Genome structures resolve the early diversification of teleost fishes.</title>
        <authorList>
            <person name="Parey E."/>
            <person name="Louis A."/>
            <person name="Montfort J."/>
            <person name="Bouchez O."/>
            <person name="Roques C."/>
            <person name="Iampietro C."/>
            <person name="Lluch J."/>
            <person name="Castinel A."/>
            <person name="Donnadieu C."/>
            <person name="Desvignes T."/>
            <person name="Floi Bucao C."/>
            <person name="Jouanno E."/>
            <person name="Wen M."/>
            <person name="Mejri S."/>
            <person name="Dirks R."/>
            <person name="Jansen H."/>
            <person name="Henkel C."/>
            <person name="Chen W.J."/>
            <person name="Zahm M."/>
            <person name="Cabau C."/>
            <person name="Klopp C."/>
            <person name="Thompson A.W."/>
            <person name="Robinson-Rechavi M."/>
            <person name="Braasch I."/>
            <person name="Lecointre G."/>
            <person name="Bobe J."/>
            <person name="Postlethwait J.H."/>
            <person name="Berthelot C."/>
            <person name="Roest Crollius H."/>
            <person name="Guiguen Y."/>
        </authorList>
    </citation>
    <scope>NUCLEOTIDE SEQUENCE</scope>
    <source>
        <strain evidence="4">NC1722</strain>
    </source>
</reference>
<dbReference type="Gene3D" id="1.10.287.1490">
    <property type="match status" value="1"/>
</dbReference>
<dbReference type="PANTHER" id="PTHR18853">
    <property type="entry name" value="FORKHEAD-ASSOCIATED DOMAIN-CONTAINING PROTEIN 1-RELATED"/>
    <property type="match status" value="1"/>
</dbReference>
<gene>
    <name evidence="4" type="ORF">AAFF_G00125030</name>
</gene>
<feature type="compositionally biased region" description="Basic and acidic residues" evidence="2">
    <location>
        <begin position="390"/>
        <end position="415"/>
    </location>
</feature>
<evidence type="ECO:0000256" key="1">
    <source>
        <dbReference type="SAM" id="Coils"/>
    </source>
</evidence>
<feature type="region of interest" description="Disordered" evidence="2">
    <location>
        <begin position="1261"/>
        <end position="1280"/>
    </location>
</feature>
<dbReference type="PROSITE" id="PS50006">
    <property type="entry name" value="FHA_DOMAIN"/>
    <property type="match status" value="1"/>
</dbReference>
<feature type="compositionally biased region" description="Pro residues" evidence="2">
    <location>
        <begin position="792"/>
        <end position="802"/>
    </location>
</feature>
<evidence type="ECO:0000313" key="5">
    <source>
        <dbReference type="Proteomes" id="UP001221898"/>
    </source>
</evidence>
<dbReference type="SUPFAM" id="SSF49879">
    <property type="entry name" value="SMAD/FHA domain"/>
    <property type="match status" value="1"/>
</dbReference>
<feature type="coiled-coil region" evidence="1">
    <location>
        <begin position="483"/>
        <end position="531"/>
    </location>
</feature>
<evidence type="ECO:0000256" key="2">
    <source>
        <dbReference type="SAM" id="MobiDB-lite"/>
    </source>
</evidence>
<name>A0AAD7RRL4_9TELE</name>
<feature type="region of interest" description="Disordered" evidence="2">
    <location>
        <begin position="918"/>
        <end position="941"/>
    </location>
</feature>
<dbReference type="SMART" id="SM00240">
    <property type="entry name" value="FHA"/>
    <property type="match status" value="1"/>
</dbReference>
<feature type="coiled-coil region" evidence="1">
    <location>
        <begin position="220"/>
        <end position="274"/>
    </location>
</feature>
<accession>A0AAD7RRL4</accession>
<dbReference type="Gene3D" id="2.60.200.20">
    <property type="match status" value="1"/>
</dbReference>
<organism evidence="4 5">
    <name type="scientific">Aldrovandia affinis</name>
    <dbReference type="NCBI Taxonomy" id="143900"/>
    <lineage>
        <taxon>Eukaryota</taxon>
        <taxon>Metazoa</taxon>
        <taxon>Chordata</taxon>
        <taxon>Craniata</taxon>
        <taxon>Vertebrata</taxon>
        <taxon>Euteleostomi</taxon>
        <taxon>Actinopterygii</taxon>
        <taxon>Neopterygii</taxon>
        <taxon>Teleostei</taxon>
        <taxon>Notacanthiformes</taxon>
        <taxon>Halosauridae</taxon>
        <taxon>Aldrovandia</taxon>
    </lineage>
</organism>
<feature type="compositionally biased region" description="Low complexity" evidence="2">
    <location>
        <begin position="1265"/>
        <end position="1280"/>
    </location>
</feature>
<dbReference type="Proteomes" id="UP001221898">
    <property type="component" value="Unassembled WGS sequence"/>
</dbReference>
<evidence type="ECO:0000259" key="3">
    <source>
        <dbReference type="PROSITE" id="PS50006"/>
    </source>
</evidence>
<keyword evidence="1" id="KW-0175">Coiled coil</keyword>
<evidence type="ECO:0000313" key="4">
    <source>
        <dbReference type="EMBL" id="KAJ8388942.1"/>
    </source>
</evidence>
<dbReference type="AlphaFoldDB" id="A0AAD7RRL4"/>
<dbReference type="EMBL" id="JAINUG010000188">
    <property type="protein sequence ID" value="KAJ8388942.1"/>
    <property type="molecule type" value="Genomic_DNA"/>
</dbReference>
<feature type="region of interest" description="Disordered" evidence="2">
    <location>
        <begin position="390"/>
        <end position="440"/>
    </location>
</feature>
<keyword evidence="5" id="KW-1185">Reference proteome</keyword>
<sequence length="1280" mass="143772">MRGYLKTLGWVFKLQPKTKVGRHEDSDLCLQNGGVEEHHALIELSESERCFVLRDLNSTHGTFVNECRIHNAAVNLTPGDELYFGFGGPSYQLVVDSPSPPTYPPVNQRLAWQIPLQLIEESGPARARPASAGTKRSGPGHSTEHRVASLRPGSWNGNVNGNGNGISGGVHSLRNTVTSQSTQALQHLLQEKEERLLRLGDEVSRLTVFEGESRRKDGVIAGLRDEVSALRHQLTQSRADPEVHGKLRGLEKDIGDKKEQIEQLKEQMVELQKGSSEVFKHSLAERDLRIAGLRTQVEKLKKDGSMSSGLVTSLQKDLSTREKQTLKLAAEVDRLRQDVRHKDAQLGSMSAKVSRSRENQKHQEELVSREKEAVALKKRAENLEQALAERRTELQHQAAERDSLRGRLEEERQRWESSQAEVEAGRQQLQESRQREQRSRVELERIQARLERFRSRIIQTTYSAPGVSALQDTVSDQEAIEQMTEIIEEKEGLGTRVRELEEQQKEISTEREELRARVQELEGQVEEQDRIATEALGFRSRLEECQSRLQGALSVPALQREISALQDQPVPQSLAWVQSAALFMLAAPMAQLQEVGRALQDAGVDESAEVLWCGEPHVSNPCVWPHCRAPAGIRALWHQSQERELLLRALQMEVEEVRGERDALVQGQEEQVGKLQGQLTTLKEQLERQRQQVLDAQREEEEGLKAQLEEMRKELESLRSTEASLREEARAKEAELQARAEEAERKGAELERECYRRLSGATQRVRDAEQERDRLREQLTDLESRLESSEPAPSPPPSPAPLTPGKAPEVMALEETVTLLRVALAEARQEAVAQGDVVAALSRDLAGANARMSDMTGELSERQKVELERHRALVVDQRVQLSTLTQKLARMSNLVDQKGEELQSVRETLRQCQEALETRAQADREREEQKGEEQTDTSLLQTPVQEKESAAAARTGGAGVKEALAELRAKVKALEQSVPMMSTPELCVQQVALMRRELCELRAQKAAAYRGAADSTTVASLPGTLSEETLERTARLDLSDTLDLSEQTYLDLARALHEALELSEGQLAGSGSLKHLPRDERERLASRRQRDVELLQTRLGLLKSQARSRDELLQERHTDVTTLRESQAAGQQLQARLDGLRAELQAECQESSLLREALQRTQSRLEQETGLNRAIKERKEVECGEEWIRNIAVGKCSLGRFTKTSYGGLSVEQLEKRSARTPSHSCVRDDAWVKAATRKASLQEKLKKREYEIEVLKKQLRNGAARRPASARAPVPSEAN</sequence>
<feature type="compositionally biased region" description="Basic and acidic residues" evidence="2">
    <location>
        <begin position="355"/>
        <end position="368"/>
    </location>
</feature>
<feature type="domain" description="FHA" evidence="3">
    <location>
        <begin position="18"/>
        <end position="69"/>
    </location>
</feature>
<feature type="region of interest" description="Disordered" evidence="2">
    <location>
        <begin position="123"/>
        <end position="158"/>
    </location>
</feature>
<protein>
    <recommendedName>
        <fullName evidence="3">FHA domain-containing protein</fullName>
    </recommendedName>
</protein>
<dbReference type="PANTHER" id="PTHR18853:SF10">
    <property type="entry name" value="FHA DOMAIN-CONTAINING PROTEIN"/>
    <property type="match status" value="1"/>
</dbReference>
<dbReference type="Pfam" id="PF00498">
    <property type="entry name" value="FHA"/>
    <property type="match status" value="1"/>
</dbReference>
<proteinExistence type="predicted"/>
<dbReference type="InterPro" id="IPR008984">
    <property type="entry name" value="SMAD_FHA_dom_sf"/>
</dbReference>
<dbReference type="InterPro" id="IPR052642">
    <property type="entry name" value="CC-FHA_domain"/>
</dbReference>
<feature type="coiled-coil region" evidence="1">
    <location>
        <begin position="1123"/>
        <end position="1161"/>
    </location>
</feature>
<comment type="caution">
    <text evidence="4">The sequence shown here is derived from an EMBL/GenBank/DDBJ whole genome shotgun (WGS) entry which is preliminary data.</text>
</comment>
<feature type="region of interest" description="Disordered" evidence="2">
    <location>
        <begin position="339"/>
        <end position="368"/>
    </location>
</feature>
<dbReference type="InterPro" id="IPR000253">
    <property type="entry name" value="FHA_dom"/>
</dbReference>
<feature type="region of interest" description="Disordered" evidence="2">
    <location>
        <begin position="782"/>
        <end position="806"/>
    </location>
</feature>